<organism evidence="1 2">
    <name type="scientific">Cronartium quercuum f. sp. fusiforme G11</name>
    <dbReference type="NCBI Taxonomy" id="708437"/>
    <lineage>
        <taxon>Eukaryota</taxon>
        <taxon>Fungi</taxon>
        <taxon>Dikarya</taxon>
        <taxon>Basidiomycota</taxon>
        <taxon>Pucciniomycotina</taxon>
        <taxon>Pucciniomycetes</taxon>
        <taxon>Pucciniales</taxon>
        <taxon>Coleosporiaceae</taxon>
        <taxon>Cronartium</taxon>
    </lineage>
</organism>
<protein>
    <submittedName>
        <fullName evidence="1">Uncharacterized protein</fullName>
    </submittedName>
</protein>
<evidence type="ECO:0000313" key="2">
    <source>
        <dbReference type="Proteomes" id="UP000886653"/>
    </source>
</evidence>
<sequence>MPESKDGFKWILTMIDYAMSWPLAIPMKLATLANVADTLLTELIQGPILGSLIPPGTILGQMASASNLMES</sequence>
<reference evidence="1" key="1">
    <citation type="submission" date="2013-11" db="EMBL/GenBank/DDBJ databases">
        <title>Genome sequence of the fusiform rust pathogen reveals effectors for host alternation and coevolution with pine.</title>
        <authorList>
            <consortium name="DOE Joint Genome Institute"/>
            <person name="Smith K."/>
            <person name="Pendleton A."/>
            <person name="Kubisiak T."/>
            <person name="Anderson C."/>
            <person name="Salamov A."/>
            <person name="Aerts A."/>
            <person name="Riley R."/>
            <person name="Clum A."/>
            <person name="Lindquist E."/>
            <person name="Ence D."/>
            <person name="Campbell M."/>
            <person name="Kronenberg Z."/>
            <person name="Feau N."/>
            <person name="Dhillon B."/>
            <person name="Hamelin R."/>
            <person name="Burleigh J."/>
            <person name="Smith J."/>
            <person name="Yandell M."/>
            <person name="Nelson C."/>
            <person name="Grigoriev I."/>
            <person name="Davis J."/>
        </authorList>
    </citation>
    <scope>NUCLEOTIDE SEQUENCE</scope>
    <source>
        <strain evidence="1">G11</strain>
    </source>
</reference>
<name>A0A9P6NJG0_9BASI</name>
<evidence type="ECO:0000313" key="1">
    <source>
        <dbReference type="EMBL" id="KAG0145264.1"/>
    </source>
</evidence>
<comment type="caution">
    <text evidence="1">The sequence shown here is derived from an EMBL/GenBank/DDBJ whole genome shotgun (WGS) entry which is preliminary data.</text>
</comment>
<dbReference type="OrthoDB" id="2422627at2759"/>
<keyword evidence="2" id="KW-1185">Reference proteome</keyword>
<proteinExistence type="predicted"/>
<gene>
    <name evidence="1" type="ORF">CROQUDRAFT_94127</name>
</gene>
<dbReference type="AlphaFoldDB" id="A0A9P6NJG0"/>
<dbReference type="Proteomes" id="UP000886653">
    <property type="component" value="Unassembled WGS sequence"/>
</dbReference>
<dbReference type="EMBL" id="MU167280">
    <property type="protein sequence ID" value="KAG0145264.1"/>
    <property type="molecule type" value="Genomic_DNA"/>
</dbReference>
<accession>A0A9P6NJG0</accession>